<dbReference type="EMBL" id="KU699528">
    <property type="protein sequence ID" value="AML77460.1"/>
    <property type="molecule type" value="mRNA"/>
</dbReference>
<sequence>MDSCGGFSLRLGDFLNPTIPTSIVVSDAMEPDFPVIYVNSVFEMITGYRAGEVLGRNCRFLQYRDPRAQRRHPLVDPVGVSEIRKCLDEGIDFQGELLNFRKDGTPLINRLRLAAIHSNDGTVTHVIGIQVFTEAKIDLNTISYPVFKETCKKQCGHQLGKYSPKSGQIKDKECQDICGILQLSDEVLAQNILSRLTPRDVASIGSVCRRICQLTKNEHVRKMVCQNAWGREVTGALEHMTKKLGWGRLARELTTLEAVCWKKLTVGGAVEPSRCNFSACAAGNRLVLFGGEGVNMQPMDDTFVLNLDASNPEWRRVIVKSSPPGRWGHTLSWLNGSWLVVFGGCGRQGLLNDVFVLDLDAKQPTWIEVLGGAPPLPRSWHSSCTVEGSKLVISGGCTDAGVLLSDTYLLDLAEAKPVWREIPTSWAPPSRLGHSLSVYGRTKILMFGGLANSGHLRLRSGEAYTINLEDEKPQWRQLECGAFTGVGSQSAVVPPPRLDHVAATMPCGRVIIFGGSIAGLHSPSQLFLLDPAEEKPSWRILNVPGQPPKFSWGHSTCVVGGTRVLVLGGNTGEEWVLNELHELCLASRQDSEP</sequence>
<dbReference type="NCBIfam" id="TIGR00229">
    <property type="entry name" value="sensory_box"/>
    <property type="match status" value="1"/>
</dbReference>
<evidence type="ECO:0000256" key="1">
    <source>
        <dbReference type="ARBA" id="ARBA00004123"/>
    </source>
</evidence>
<dbReference type="Pfam" id="PF13426">
    <property type="entry name" value="PAS_9"/>
    <property type="match status" value="1"/>
</dbReference>
<dbReference type="Pfam" id="PF07646">
    <property type="entry name" value="Kelch_2"/>
    <property type="match status" value="1"/>
</dbReference>
<organism evidence="17">
    <name type="scientific">Menyanthes trifoliata</name>
    <name type="common">Bogbean</name>
    <dbReference type="NCBI Taxonomy" id="28525"/>
    <lineage>
        <taxon>Eukaryota</taxon>
        <taxon>Viridiplantae</taxon>
        <taxon>Streptophyta</taxon>
        <taxon>Embryophyta</taxon>
        <taxon>Tracheophyta</taxon>
        <taxon>Spermatophyta</taxon>
        <taxon>Magnoliopsida</taxon>
        <taxon>eudicotyledons</taxon>
        <taxon>Gunneridae</taxon>
        <taxon>Pentapetalae</taxon>
        <taxon>asterids</taxon>
        <taxon>campanulids</taxon>
        <taxon>Asterales</taxon>
        <taxon>Menyanthaceae</taxon>
        <taxon>Menyanthes</taxon>
    </lineage>
</organism>
<keyword evidence="10" id="KW-0833">Ubl conjugation pathway</keyword>
<evidence type="ECO:0000259" key="16">
    <source>
        <dbReference type="PROSITE" id="PS50112"/>
    </source>
</evidence>
<dbReference type="GO" id="GO:0005829">
    <property type="term" value="C:cytosol"/>
    <property type="evidence" value="ECO:0007669"/>
    <property type="project" value="TreeGrafter"/>
</dbReference>
<dbReference type="InterPro" id="IPR011498">
    <property type="entry name" value="Kelch_2"/>
</dbReference>
<keyword evidence="7" id="KW-0285">Flavoprotein</keyword>
<dbReference type="Pfam" id="PF24681">
    <property type="entry name" value="Kelch_KLHDC2_KLHL20_DRC7"/>
    <property type="match status" value="1"/>
</dbReference>
<dbReference type="SUPFAM" id="SSF55785">
    <property type="entry name" value="PYP-like sensor domain (PAS domain)"/>
    <property type="match status" value="1"/>
</dbReference>
<keyword evidence="8" id="KW-0288">FMN</keyword>
<dbReference type="SUPFAM" id="SSF50965">
    <property type="entry name" value="Galactose oxidase, central domain"/>
    <property type="match status" value="1"/>
</dbReference>
<dbReference type="CDD" id="cd22154">
    <property type="entry name" value="F-box_AtADO-like"/>
    <property type="match status" value="1"/>
</dbReference>
<dbReference type="GO" id="GO:0009908">
    <property type="term" value="P:flower development"/>
    <property type="evidence" value="ECO:0007669"/>
    <property type="project" value="UniProtKB-KW"/>
</dbReference>
<evidence type="ECO:0000256" key="10">
    <source>
        <dbReference type="ARBA" id="ARBA00022786"/>
    </source>
</evidence>
<keyword evidence="6" id="KW-0716">Sensory transduction</keyword>
<keyword evidence="5" id="KW-0600">Photoreceptor protein</keyword>
<keyword evidence="14" id="KW-0675">Receptor</keyword>
<dbReference type="SUPFAM" id="SSF81383">
    <property type="entry name" value="F-box domain"/>
    <property type="match status" value="1"/>
</dbReference>
<dbReference type="FunFam" id="2.120.10.80:FF:000026">
    <property type="entry name" value="Putative LOV domain-containing protein"/>
    <property type="match status" value="1"/>
</dbReference>
<evidence type="ECO:0000256" key="13">
    <source>
        <dbReference type="ARBA" id="ARBA00023108"/>
    </source>
</evidence>
<evidence type="ECO:0000256" key="2">
    <source>
        <dbReference type="ARBA" id="ARBA00004906"/>
    </source>
</evidence>
<dbReference type="GO" id="GO:0009637">
    <property type="term" value="P:response to blue light"/>
    <property type="evidence" value="ECO:0007669"/>
    <property type="project" value="TreeGrafter"/>
</dbReference>
<protein>
    <submittedName>
        <fullName evidence="17">Putative LOV domain-containing protein</fullName>
    </submittedName>
</protein>
<dbReference type="GO" id="GO:0009881">
    <property type="term" value="F:photoreceptor activity"/>
    <property type="evidence" value="ECO:0007669"/>
    <property type="project" value="UniProtKB-KW"/>
</dbReference>
<dbReference type="Gene3D" id="2.120.10.80">
    <property type="entry name" value="Kelch-type beta propeller"/>
    <property type="match status" value="2"/>
</dbReference>
<dbReference type="InterPro" id="IPR015915">
    <property type="entry name" value="Kelch-typ_b-propeller"/>
</dbReference>
<dbReference type="GO" id="GO:0016567">
    <property type="term" value="P:protein ubiquitination"/>
    <property type="evidence" value="ECO:0007669"/>
    <property type="project" value="UniProtKB-UniPathway"/>
</dbReference>
<dbReference type="PANTHER" id="PTHR46175">
    <property type="entry name" value="BACTERIOOPSIN TRANSCRIPTIONAL ACTIVATOR"/>
    <property type="match status" value="1"/>
</dbReference>
<dbReference type="PROSITE" id="PS50112">
    <property type="entry name" value="PAS"/>
    <property type="match status" value="1"/>
</dbReference>
<name>A0A126WZI4_MENTR</name>
<keyword evidence="15" id="KW-0539">Nucleus</keyword>
<dbReference type="GO" id="GO:0007623">
    <property type="term" value="P:circadian rhythm"/>
    <property type="evidence" value="ECO:0007669"/>
    <property type="project" value="TreeGrafter"/>
</dbReference>
<keyword evidence="4" id="KW-0880">Kelch repeat</keyword>
<dbReference type="GO" id="GO:0005634">
    <property type="term" value="C:nucleus"/>
    <property type="evidence" value="ECO:0007669"/>
    <property type="project" value="UniProtKB-SubCell"/>
</dbReference>
<evidence type="ECO:0000256" key="8">
    <source>
        <dbReference type="ARBA" id="ARBA00022643"/>
    </source>
</evidence>
<keyword evidence="11" id="KW-0157">Chromophore</keyword>
<dbReference type="GO" id="GO:0019005">
    <property type="term" value="C:SCF ubiquitin ligase complex"/>
    <property type="evidence" value="ECO:0007669"/>
    <property type="project" value="TreeGrafter"/>
</dbReference>
<dbReference type="FunFam" id="2.120.10.80:FF:000005">
    <property type="entry name" value="Putative LOV domain-containing protein"/>
    <property type="match status" value="1"/>
</dbReference>
<evidence type="ECO:0000256" key="4">
    <source>
        <dbReference type="ARBA" id="ARBA00022441"/>
    </source>
</evidence>
<comment type="pathway">
    <text evidence="2">Protein modification; protein ubiquitination.</text>
</comment>
<evidence type="ECO:0000256" key="9">
    <source>
        <dbReference type="ARBA" id="ARBA00022737"/>
    </source>
</evidence>
<dbReference type="InterPro" id="IPR035965">
    <property type="entry name" value="PAS-like_dom_sf"/>
</dbReference>
<dbReference type="PANTHER" id="PTHR46175:SF2">
    <property type="entry name" value="ADAGIO PROTEIN 3"/>
    <property type="match status" value="1"/>
</dbReference>
<comment type="subcellular location">
    <subcellularLocation>
        <location evidence="1">Nucleus</location>
    </subcellularLocation>
</comment>
<comment type="similarity">
    <text evidence="3">Belongs to the ADAGIO family.</text>
</comment>
<evidence type="ECO:0000256" key="6">
    <source>
        <dbReference type="ARBA" id="ARBA00022606"/>
    </source>
</evidence>
<evidence type="ECO:0000256" key="12">
    <source>
        <dbReference type="ARBA" id="ARBA00023089"/>
    </source>
</evidence>
<dbReference type="InterPro" id="IPR011043">
    <property type="entry name" value="Gal_Oxase/kelch_b-propeller"/>
</dbReference>
<feature type="domain" description="PAS" evidence="16">
    <location>
        <begin position="7"/>
        <end position="66"/>
    </location>
</feature>
<accession>A0A126WZI4</accession>
<dbReference type="InterPro" id="IPR001810">
    <property type="entry name" value="F-box_dom"/>
</dbReference>
<dbReference type="CDD" id="cd00130">
    <property type="entry name" value="PAS"/>
    <property type="match status" value="1"/>
</dbReference>
<dbReference type="InterPro" id="IPR000014">
    <property type="entry name" value="PAS"/>
</dbReference>
<reference evidence="17" key="1">
    <citation type="journal article" date="2016" name="Proc. Natl. Acad. Sci. U.S.A.">
        <title>Functional and topological diversity of LOV domain photoreceptors.</title>
        <authorList>
            <person name="Glantz S.T."/>
            <person name="Carpenter E.J."/>
            <person name="Melkonian M."/>
            <person name="Gardner K.H."/>
            <person name="Boyden E.S."/>
            <person name="Wong G.K."/>
            <person name="Chow B.Y."/>
        </authorList>
    </citation>
    <scope>NUCLEOTIDE SEQUENCE</scope>
    <source>
        <strain evidence="17">IXVJ_2119971</strain>
    </source>
</reference>
<keyword evidence="12" id="KW-0287">Flowering</keyword>
<dbReference type="Pfam" id="PF00646">
    <property type="entry name" value="F-box"/>
    <property type="match status" value="1"/>
</dbReference>
<evidence type="ECO:0000256" key="15">
    <source>
        <dbReference type="ARBA" id="ARBA00023242"/>
    </source>
</evidence>
<evidence type="ECO:0000313" key="17">
    <source>
        <dbReference type="EMBL" id="AML77460.1"/>
    </source>
</evidence>
<dbReference type="FunFam" id="3.30.450.20:FF:000041">
    <property type="entry name" value="Adagio protein 1"/>
    <property type="match status" value="1"/>
</dbReference>
<evidence type="ECO:0000256" key="11">
    <source>
        <dbReference type="ARBA" id="ARBA00022991"/>
    </source>
</evidence>
<dbReference type="Gene3D" id="3.30.450.20">
    <property type="entry name" value="PAS domain"/>
    <property type="match status" value="1"/>
</dbReference>
<evidence type="ECO:0000256" key="5">
    <source>
        <dbReference type="ARBA" id="ARBA00022543"/>
    </source>
</evidence>
<evidence type="ECO:0000256" key="7">
    <source>
        <dbReference type="ARBA" id="ARBA00022630"/>
    </source>
</evidence>
<evidence type="ECO:0000256" key="3">
    <source>
        <dbReference type="ARBA" id="ARBA00007833"/>
    </source>
</evidence>
<dbReference type="AlphaFoldDB" id="A0A126WZI4"/>
<proteinExistence type="evidence at transcript level"/>
<keyword evidence="13" id="KW-0090">Biological rhythms</keyword>
<dbReference type="UniPathway" id="UPA00143"/>
<dbReference type="InterPro" id="IPR036047">
    <property type="entry name" value="F-box-like_dom_sf"/>
</dbReference>
<keyword evidence="9" id="KW-0677">Repeat</keyword>
<evidence type="ECO:0000256" key="14">
    <source>
        <dbReference type="ARBA" id="ARBA00023170"/>
    </source>
</evidence>